<evidence type="ECO:0000313" key="16">
    <source>
        <dbReference type="Proteomes" id="UP000176420"/>
    </source>
</evidence>
<dbReference type="Pfam" id="PF02075">
    <property type="entry name" value="RuvC"/>
    <property type="match status" value="1"/>
</dbReference>
<evidence type="ECO:0000256" key="11">
    <source>
        <dbReference type="ARBA" id="ARBA00023204"/>
    </source>
</evidence>
<keyword evidence="6 13" id="KW-0227">DNA damage</keyword>
<dbReference type="GO" id="GO:0048476">
    <property type="term" value="C:Holliday junction resolvase complex"/>
    <property type="evidence" value="ECO:0007669"/>
    <property type="project" value="UniProtKB-UniRule"/>
</dbReference>
<evidence type="ECO:0000256" key="10">
    <source>
        <dbReference type="ARBA" id="ARBA00023172"/>
    </source>
</evidence>
<dbReference type="PANTHER" id="PTHR30194">
    <property type="entry name" value="CROSSOVER JUNCTION ENDODEOXYRIBONUCLEASE RUVC"/>
    <property type="match status" value="1"/>
</dbReference>
<keyword evidence="9 13" id="KW-0238">DNA-binding</keyword>
<evidence type="ECO:0000256" key="5">
    <source>
        <dbReference type="ARBA" id="ARBA00022759"/>
    </source>
</evidence>
<keyword evidence="7 13" id="KW-0378">Hydrolase</keyword>
<name>A0A1G2BBC6_9BACT</name>
<dbReference type="GO" id="GO:0005737">
    <property type="term" value="C:cytoplasm"/>
    <property type="evidence" value="ECO:0007669"/>
    <property type="project" value="UniProtKB-SubCell"/>
</dbReference>
<comment type="cofactor">
    <cofactor evidence="13">
        <name>Mg(2+)</name>
        <dbReference type="ChEBI" id="CHEBI:18420"/>
    </cofactor>
    <text evidence="13">Binds 2 Mg(2+) ion per subunit.</text>
</comment>
<feature type="binding site" evidence="13">
    <location>
        <position position="68"/>
    </location>
    <ligand>
        <name>Mg(2+)</name>
        <dbReference type="ChEBI" id="CHEBI:18420"/>
        <label>2</label>
    </ligand>
</feature>
<dbReference type="GO" id="GO:0006281">
    <property type="term" value="P:DNA repair"/>
    <property type="evidence" value="ECO:0007669"/>
    <property type="project" value="UniProtKB-UniRule"/>
</dbReference>
<organism evidence="15 16">
    <name type="scientific">Candidatus Kerfeldbacteria bacterium RIFOXYB2_FULL_38_14</name>
    <dbReference type="NCBI Taxonomy" id="1798547"/>
    <lineage>
        <taxon>Bacteria</taxon>
        <taxon>Candidatus Kerfeldiibacteriota</taxon>
    </lineage>
</organism>
<dbReference type="GO" id="GO:0003677">
    <property type="term" value="F:DNA binding"/>
    <property type="evidence" value="ECO:0007669"/>
    <property type="project" value="UniProtKB-KW"/>
</dbReference>
<feature type="binding site" evidence="13">
    <location>
        <position position="7"/>
    </location>
    <ligand>
        <name>Mg(2+)</name>
        <dbReference type="ChEBI" id="CHEBI:18420"/>
        <label>1</label>
    </ligand>
</feature>
<keyword evidence="5 13" id="KW-0255">Endonuclease</keyword>
<keyword evidence="3 13" id="KW-0540">Nuclease</keyword>
<keyword evidence="2 13" id="KW-0963">Cytoplasm</keyword>
<dbReference type="EC" id="3.1.21.10" evidence="13 14"/>
<dbReference type="InterPro" id="IPR002176">
    <property type="entry name" value="X-over_junc_endoDNase_RuvC"/>
</dbReference>
<evidence type="ECO:0000256" key="6">
    <source>
        <dbReference type="ARBA" id="ARBA00022763"/>
    </source>
</evidence>
<comment type="subunit">
    <text evidence="13">Homodimer which binds Holliday junction (HJ) DNA. The HJ becomes 2-fold symmetrical on binding to RuvC with unstacked arms; it has a different conformation from HJ DNA in complex with RuvA. In the full resolvosome a probable DNA-RuvA(4)-RuvB(12)-RuvC(2) complex forms which resolves the HJ.</text>
</comment>
<dbReference type="Gene3D" id="3.30.420.10">
    <property type="entry name" value="Ribonuclease H-like superfamily/Ribonuclease H"/>
    <property type="match status" value="1"/>
</dbReference>
<evidence type="ECO:0000256" key="14">
    <source>
        <dbReference type="NCBIfam" id="TIGR00228"/>
    </source>
</evidence>
<keyword evidence="11 13" id="KW-0234">DNA repair</keyword>
<evidence type="ECO:0000256" key="8">
    <source>
        <dbReference type="ARBA" id="ARBA00022842"/>
    </source>
</evidence>
<accession>A0A1G2BBC6</accession>
<dbReference type="PANTHER" id="PTHR30194:SF3">
    <property type="entry name" value="CROSSOVER JUNCTION ENDODEOXYRIBONUCLEASE RUVC"/>
    <property type="match status" value="1"/>
</dbReference>
<protein>
    <recommendedName>
        <fullName evidence="13 14">Crossover junction endodeoxyribonuclease RuvC</fullName>
        <ecNumber evidence="13 14">3.1.21.10</ecNumber>
    </recommendedName>
    <alternativeName>
        <fullName evidence="13">Holliday junction nuclease RuvC</fullName>
    </alternativeName>
    <alternativeName>
        <fullName evidence="13">Holliday junction resolvase RuvC</fullName>
    </alternativeName>
</protein>
<dbReference type="SUPFAM" id="SSF53098">
    <property type="entry name" value="Ribonuclease H-like"/>
    <property type="match status" value="1"/>
</dbReference>
<comment type="function">
    <text evidence="13">The RuvA-RuvB-RuvC complex processes Holliday junction (HJ) DNA during genetic recombination and DNA repair. Endonuclease that resolves HJ intermediates. Cleaves cruciform DNA by making single-stranded nicks across the HJ at symmetrical positions within the homologous arms, yielding a 5'-phosphate and a 3'-hydroxyl group; requires a central core of homology in the junction. The consensus cleavage sequence is 5'-(A/T)TT(C/G)-3'. Cleavage occurs on the 3'-side of the TT dinucleotide at the point of strand exchange. HJ branch migration catalyzed by RuvA-RuvB allows RuvC to scan DNA until it finds its consensus sequence, where it cleaves and resolves the cruciform DNA.</text>
</comment>
<comment type="subcellular location">
    <subcellularLocation>
        <location evidence="13">Cytoplasm</location>
    </subcellularLocation>
</comment>
<evidence type="ECO:0000256" key="13">
    <source>
        <dbReference type="HAMAP-Rule" id="MF_00034"/>
    </source>
</evidence>
<dbReference type="PROSITE" id="PS01321">
    <property type="entry name" value="RUVC"/>
    <property type="match status" value="1"/>
</dbReference>
<comment type="caution">
    <text evidence="15">The sequence shown here is derived from an EMBL/GenBank/DDBJ whole genome shotgun (WGS) entry which is preliminary data.</text>
</comment>
<dbReference type="NCBIfam" id="TIGR00228">
    <property type="entry name" value="ruvC"/>
    <property type="match status" value="1"/>
</dbReference>
<dbReference type="InterPro" id="IPR036397">
    <property type="entry name" value="RNaseH_sf"/>
</dbReference>
<dbReference type="CDD" id="cd16962">
    <property type="entry name" value="RuvC"/>
    <property type="match status" value="1"/>
</dbReference>
<dbReference type="AlphaFoldDB" id="A0A1G2BBC6"/>
<feature type="active site" evidence="13">
    <location>
        <position position="7"/>
    </location>
</feature>
<comment type="catalytic activity">
    <reaction evidence="12 13">
        <text>Endonucleolytic cleavage at a junction such as a reciprocal single-stranded crossover between two homologous DNA duplexes (Holliday junction).</text>
        <dbReference type="EC" id="3.1.21.10"/>
    </reaction>
</comment>
<evidence type="ECO:0000256" key="4">
    <source>
        <dbReference type="ARBA" id="ARBA00022723"/>
    </source>
</evidence>
<reference evidence="15 16" key="1">
    <citation type="journal article" date="2016" name="Nat. Commun.">
        <title>Thousands of microbial genomes shed light on interconnected biogeochemical processes in an aquifer system.</title>
        <authorList>
            <person name="Anantharaman K."/>
            <person name="Brown C.T."/>
            <person name="Hug L.A."/>
            <person name="Sharon I."/>
            <person name="Castelle C.J."/>
            <person name="Probst A.J."/>
            <person name="Thomas B.C."/>
            <person name="Singh A."/>
            <person name="Wilkins M.J."/>
            <person name="Karaoz U."/>
            <person name="Brodie E.L."/>
            <person name="Williams K.H."/>
            <person name="Hubbard S.S."/>
            <person name="Banfield J.F."/>
        </authorList>
    </citation>
    <scope>NUCLEOTIDE SEQUENCE [LARGE SCALE GENOMIC DNA]</scope>
</reference>
<dbReference type="InterPro" id="IPR020563">
    <property type="entry name" value="X-over_junc_endoDNase_Mg_BS"/>
</dbReference>
<evidence type="ECO:0000256" key="12">
    <source>
        <dbReference type="ARBA" id="ARBA00029354"/>
    </source>
</evidence>
<proteinExistence type="inferred from homology"/>
<gene>
    <name evidence="13" type="primary">ruvC</name>
    <name evidence="15" type="ORF">A2319_02060</name>
</gene>
<dbReference type="EMBL" id="MHKI01000018">
    <property type="protein sequence ID" value="OGY86528.1"/>
    <property type="molecule type" value="Genomic_DNA"/>
</dbReference>
<evidence type="ECO:0000256" key="1">
    <source>
        <dbReference type="ARBA" id="ARBA00009518"/>
    </source>
</evidence>
<evidence type="ECO:0000313" key="15">
    <source>
        <dbReference type="EMBL" id="OGY86528.1"/>
    </source>
</evidence>
<comment type="similarity">
    <text evidence="1 13">Belongs to the RuvC family.</text>
</comment>
<evidence type="ECO:0000256" key="9">
    <source>
        <dbReference type="ARBA" id="ARBA00023125"/>
    </source>
</evidence>
<dbReference type="GO" id="GO:0008821">
    <property type="term" value="F:crossover junction DNA endonuclease activity"/>
    <property type="evidence" value="ECO:0007669"/>
    <property type="project" value="UniProtKB-UniRule"/>
</dbReference>
<evidence type="ECO:0000256" key="2">
    <source>
        <dbReference type="ARBA" id="ARBA00022490"/>
    </source>
</evidence>
<evidence type="ECO:0000256" key="7">
    <source>
        <dbReference type="ARBA" id="ARBA00022801"/>
    </source>
</evidence>
<keyword evidence="4 13" id="KW-0479">Metal-binding</keyword>
<sequence length="158" mass="17248">MKILGIDPGIETIGFAIIENQSAGQSLLECGVIKTSSQDLVAKRLQDIHQDLTQILKRHQDIVLAGVEELFFAKNTKTACNVWQARGLILFTLQEFGLTIKDIKPNEVKMAVTGSGRADKKEMQKMIQLRFGLDQPPQPDDAADAAAIAITAAAFKLS</sequence>
<dbReference type="FunFam" id="3.30.420.10:FF:000002">
    <property type="entry name" value="Crossover junction endodeoxyribonuclease RuvC"/>
    <property type="match status" value="1"/>
</dbReference>
<feature type="active site" evidence="13">
    <location>
        <position position="141"/>
    </location>
</feature>
<dbReference type="PRINTS" id="PR00696">
    <property type="entry name" value="RSOLVASERUVC"/>
</dbReference>
<dbReference type="InterPro" id="IPR012337">
    <property type="entry name" value="RNaseH-like_sf"/>
</dbReference>
<keyword evidence="8 13" id="KW-0460">Magnesium</keyword>
<dbReference type="NCBIfam" id="NF000711">
    <property type="entry name" value="PRK00039.2-1"/>
    <property type="match status" value="1"/>
</dbReference>
<dbReference type="GO" id="GO:0000287">
    <property type="term" value="F:magnesium ion binding"/>
    <property type="evidence" value="ECO:0007669"/>
    <property type="project" value="UniProtKB-UniRule"/>
</dbReference>
<dbReference type="Proteomes" id="UP000176420">
    <property type="component" value="Unassembled WGS sequence"/>
</dbReference>
<keyword evidence="10 13" id="KW-0233">DNA recombination</keyword>
<evidence type="ECO:0000256" key="3">
    <source>
        <dbReference type="ARBA" id="ARBA00022722"/>
    </source>
</evidence>
<dbReference type="HAMAP" id="MF_00034">
    <property type="entry name" value="RuvC"/>
    <property type="match status" value="1"/>
</dbReference>
<feature type="active site" evidence="13">
    <location>
        <position position="68"/>
    </location>
</feature>
<feature type="binding site" evidence="13">
    <location>
        <position position="141"/>
    </location>
    <ligand>
        <name>Mg(2+)</name>
        <dbReference type="ChEBI" id="CHEBI:18420"/>
        <label>1</label>
    </ligand>
</feature>
<dbReference type="GO" id="GO:0006310">
    <property type="term" value="P:DNA recombination"/>
    <property type="evidence" value="ECO:0007669"/>
    <property type="project" value="UniProtKB-UniRule"/>
</dbReference>